<protein>
    <submittedName>
        <fullName evidence="1">DUF6516 family protein</fullName>
    </submittedName>
</protein>
<accession>A0ABD5QNC1</accession>
<comment type="caution">
    <text evidence="1">The sequence shown here is derived from an EMBL/GenBank/DDBJ whole genome shotgun (WGS) entry which is preliminary data.</text>
</comment>
<dbReference type="InterPro" id="IPR045397">
    <property type="entry name" value="TumE-like"/>
</dbReference>
<dbReference type="Pfam" id="PF20126">
    <property type="entry name" value="TumE"/>
    <property type="match status" value="1"/>
</dbReference>
<reference evidence="1 2" key="1">
    <citation type="journal article" date="2019" name="Int. J. Syst. Evol. Microbiol.">
        <title>The Global Catalogue of Microorganisms (GCM) 10K type strain sequencing project: providing services to taxonomists for standard genome sequencing and annotation.</title>
        <authorList>
            <consortium name="The Broad Institute Genomics Platform"/>
            <consortium name="The Broad Institute Genome Sequencing Center for Infectious Disease"/>
            <person name="Wu L."/>
            <person name="Ma J."/>
        </authorList>
    </citation>
    <scope>NUCLEOTIDE SEQUENCE [LARGE SCALE GENOMIC DNA]</scope>
    <source>
        <strain evidence="1 2">CGMCC 1.16026</strain>
    </source>
</reference>
<dbReference type="RefSeq" id="WP_122106423.1">
    <property type="nucleotide sequence ID" value="NZ_JBHSKV010000004.1"/>
</dbReference>
<organism evidence="1 2">
    <name type="scientific">Halorubrum glutamatedens</name>
    <dbReference type="NCBI Taxonomy" id="2707018"/>
    <lineage>
        <taxon>Archaea</taxon>
        <taxon>Methanobacteriati</taxon>
        <taxon>Methanobacteriota</taxon>
        <taxon>Stenosarchaea group</taxon>
        <taxon>Halobacteria</taxon>
        <taxon>Halobacteriales</taxon>
        <taxon>Haloferacaceae</taxon>
        <taxon>Halorubrum</taxon>
    </lineage>
</organism>
<dbReference type="Proteomes" id="UP001596145">
    <property type="component" value="Unassembled WGS sequence"/>
</dbReference>
<sequence>MDDDVTVLEDEIEAYADGTVARVRVLSVPTSERFEDGIKYAYHYGEAGADDPIIRFDNHHGVHELHLGGETVEIDYPGLAEVFRAWRAALPEEKRDDWESARTR</sequence>
<dbReference type="AlphaFoldDB" id="A0ABD5QNC1"/>
<gene>
    <name evidence="1" type="ORF">ACFPJA_03320</name>
</gene>
<proteinExistence type="predicted"/>
<evidence type="ECO:0000313" key="2">
    <source>
        <dbReference type="Proteomes" id="UP001596145"/>
    </source>
</evidence>
<keyword evidence="2" id="KW-1185">Reference proteome</keyword>
<evidence type="ECO:0000313" key="1">
    <source>
        <dbReference type="EMBL" id="MFC5133759.1"/>
    </source>
</evidence>
<dbReference type="EMBL" id="JBHSKV010000004">
    <property type="protein sequence ID" value="MFC5133759.1"/>
    <property type="molecule type" value="Genomic_DNA"/>
</dbReference>
<name>A0ABD5QNC1_9EURY</name>